<organism evidence="1 2">
    <name type="scientific">Cyphomyrmex costatus</name>
    <dbReference type="NCBI Taxonomy" id="456900"/>
    <lineage>
        <taxon>Eukaryota</taxon>
        <taxon>Metazoa</taxon>
        <taxon>Ecdysozoa</taxon>
        <taxon>Arthropoda</taxon>
        <taxon>Hexapoda</taxon>
        <taxon>Insecta</taxon>
        <taxon>Pterygota</taxon>
        <taxon>Neoptera</taxon>
        <taxon>Endopterygota</taxon>
        <taxon>Hymenoptera</taxon>
        <taxon>Apocrita</taxon>
        <taxon>Aculeata</taxon>
        <taxon>Formicoidea</taxon>
        <taxon>Formicidae</taxon>
        <taxon>Myrmicinae</taxon>
        <taxon>Cyphomyrmex</taxon>
    </lineage>
</organism>
<keyword evidence="2" id="KW-1185">Reference proteome</keyword>
<dbReference type="AlphaFoldDB" id="A0A195CYI2"/>
<proteinExistence type="predicted"/>
<reference evidence="1 2" key="1">
    <citation type="submission" date="2016-03" db="EMBL/GenBank/DDBJ databases">
        <title>Cyphomyrmex costatus WGS genome.</title>
        <authorList>
            <person name="Nygaard S."/>
            <person name="Hu H."/>
            <person name="Boomsma J."/>
            <person name="Zhang G."/>
        </authorList>
    </citation>
    <scope>NUCLEOTIDE SEQUENCE [LARGE SCALE GENOMIC DNA]</scope>
    <source>
        <strain evidence="1">MS0001</strain>
        <tissue evidence="1">Whole body</tissue>
    </source>
</reference>
<dbReference type="EMBL" id="KQ977110">
    <property type="protein sequence ID" value="KYN05730.1"/>
    <property type="molecule type" value="Genomic_DNA"/>
</dbReference>
<protein>
    <submittedName>
        <fullName evidence="1">Uncharacterized protein</fullName>
    </submittedName>
</protein>
<accession>A0A195CYI2</accession>
<name>A0A195CYI2_9HYME</name>
<gene>
    <name evidence="1" type="ORF">ALC62_03385</name>
</gene>
<sequence length="73" mass="8275">MNGKEVGVTNKTACECRECIRRCKANGEIRRKDAGPNTSTNIQYESINSRSLADIVSTHKKKLILWLRKNVLI</sequence>
<evidence type="ECO:0000313" key="2">
    <source>
        <dbReference type="Proteomes" id="UP000078542"/>
    </source>
</evidence>
<dbReference type="Proteomes" id="UP000078542">
    <property type="component" value="Unassembled WGS sequence"/>
</dbReference>
<evidence type="ECO:0000313" key="1">
    <source>
        <dbReference type="EMBL" id="KYN05730.1"/>
    </source>
</evidence>